<dbReference type="Proteomes" id="UP001141434">
    <property type="component" value="Unassembled WGS sequence"/>
</dbReference>
<dbReference type="PANTHER" id="PTHR39475:SF1">
    <property type="entry name" value="CONIDIATION-SPECIFIC PROTEIN 6"/>
    <property type="match status" value="1"/>
</dbReference>
<dbReference type="AlphaFoldDB" id="A0A9W9FKT7"/>
<name>A0A9W9FKT7_9EURO</name>
<reference evidence="2" key="2">
    <citation type="journal article" date="2023" name="IMA Fungus">
        <title>Comparative genomic study of the Penicillium genus elucidates a diverse pangenome and 15 lateral gene transfer events.</title>
        <authorList>
            <person name="Petersen C."/>
            <person name="Sorensen T."/>
            <person name="Nielsen M.R."/>
            <person name="Sondergaard T.E."/>
            <person name="Sorensen J.L."/>
            <person name="Fitzpatrick D.A."/>
            <person name="Frisvad J.C."/>
            <person name="Nielsen K.L."/>
        </authorList>
    </citation>
    <scope>NUCLEOTIDE SEQUENCE</scope>
    <source>
        <strain evidence="2">IBT 34128</strain>
    </source>
</reference>
<evidence type="ECO:0000313" key="2">
    <source>
        <dbReference type="EMBL" id="KAJ5101885.1"/>
    </source>
</evidence>
<dbReference type="PANTHER" id="PTHR39475">
    <property type="entry name" value="CONIDIATION-SPECIFIC PROTEIN 6"/>
    <property type="match status" value="1"/>
</dbReference>
<proteinExistence type="predicted"/>
<feature type="compositionally biased region" description="Basic and acidic residues" evidence="1">
    <location>
        <begin position="106"/>
        <end position="126"/>
    </location>
</feature>
<accession>A0A9W9FKT7</accession>
<dbReference type="GeneID" id="81393857"/>
<dbReference type="EMBL" id="JAPMSZ010000005">
    <property type="protein sequence ID" value="KAJ5101885.1"/>
    <property type="molecule type" value="Genomic_DNA"/>
</dbReference>
<organism evidence="2 3">
    <name type="scientific">Penicillium alfredii</name>
    <dbReference type="NCBI Taxonomy" id="1506179"/>
    <lineage>
        <taxon>Eukaryota</taxon>
        <taxon>Fungi</taxon>
        <taxon>Dikarya</taxon>
        <taxon>Ascomycota</taxon>
        <taxon>Pezizomycotina</taxon>
        <taxon>Eurotiomycetes</taxon>
        <taxon>Eurotiomycetidae</taxon>
        <taxon>Eurotiales</taxon>
        <taxon>Aspergillaceae</taxon>
        <taxon>Penicillium</taxon>
    </lineage>
</organism>
<evidence type="ECO:0000313" key="3">
    <source>
        <dbReference type="Proteomes" id="UP001141434"/>
    </source>
</evidence>
<gene>
    <name evidence="2" type="ORF">NUU61_004107</name>
</gene>
<protein>
    <submittedName>
        <fullName evidence="2">Uncharacterized protein</fullName>
    </submittedName>
</protein>
<keyword evidence="3" id="KW-1185">Reference proteome</keyword>
<dbReference type="RefSeq" id="XP_056512716.1">
    <property type="nucleotide sequence ID" value="XM_056654689.1"/>
</dbReference>
<reference evidence="2" key="1">
    <citation type="submission" date="2022-11" db="EMBL/GenBank/DDBJ databases">
        <authorList>
            <person name="Petersen C."/>
        </authorList>
    </citation>
    <scope>NUCLEOTIDE SEQUENCE</scope>
    <source>
        <strain evidence="2">IBT 34128</strain>
    </source>
</reference>
<evidence type="ECO:0000256" key="1">
    <source>
        <dbReference type="SAM" id="MobiDB-lite"/>
    </source>
</evidence>
<sequence>MSPNSAFHGAGQSSVGHAAFYEAGDQRNPPQAVLNERERYKEGVHGSHKNLDSKDERSIANKLASQEKKPNPSHHHNNEFNDEAELSKQDPTKPAKLHGNAPSKGAKIDAELQQEDEQRLREKGMK</sequence>
<feature type="compositionally biased region" description="Polar residues" evidence="1">
    <location>
        <begin position="1"/>
        <end position="15"/>
    </location>
</feature>
<feature type="region of interest" description="Disordered" evidence="1">
    <location>
        <begin position="1"/>
        <end position="126"/>
    </location>
</feature>
<comment type="caution">
    <text evidence="2">The sequence shown here is derived from an EMBL/GenBank/DDBJ whole genome shotgun (WGS) entry which is preliminary data.</text>
</comment>
<feature type="compositionally biased region" description="Basic and acidic residues" evidence="1">
    <location>
        <begin position="35"/>
        <end position="70"/>
    </location>
</feature>
<dbReference type="OrthoDB" id="3358750at2759"/>